<sequence length="547" mass="63744">MIIFLLSISCVQGFFKFITPDELKNLTVYEEIAAFSKVQFLPNYGKLVFAYADNCEIKGRYNETDIITVFEKDLEYKCNIRDLAISAKDAGSGAFVLVLSFNEIYYYYYDYYINYEGEELVYSYEGNEPIDIPCLLVYGDIESVLEDYKLNSTVWVNYGYKTIPQENSPKIKYFMASDYSIDSIFFNDLYDFLNYEDLYLYNFELVFLFDDWLYDYENENCVSTNSTLSYNISFCLYSNYYATGYQRIMSTVIILNYYYSLPSFDYLYYFLSFLSEVNYYCYNDYSEQCVSDLVTYYGGIPNTDAYILTLHHSEFGLTIPCYSINEIFIYTQKCLFEALKVGKYYSQCKNYLDECNDGCMYYELQDLICNPKCNSTACGYDNLLCLQENDCFIFTYGDGYCSESCLTDPDCKIESLEDDLSSDDYPYLLLKIIIPIIGGVLIILIVVFVVYLIYSRKKIKDLKAKDGSTIELDEEIKSITFTKKVSYNEKPFCVLDLKPIEVGDKVGVAPKCKHIFHYDCLKLKQKEMSLQGCPLCNQVKEVETNRV</sequence>
<comment type="caution">
    <text evidence="2">The sequence shown here is derived from an EMBL/GenBank/DDBJ whole genome shotgun (WGS) entry which is preliminary data.</text>
</comment>
<keyword evidence="3" id="KW-1185">Reference proteome</keyword>
<dbReference type="InterPro" id="IPR013083">
    <property type="entry name" value="Znf_RING/FYVE/PHD"/>
</dbReference>
<dbReference type="CDD" id="cd16448">
    <property type="entry name" value="RING-H2"/>
    <property type="match status" value="1"/>
</dbReference>
<feature type="transmembrane region" description="Helical" evidence="1">
    <location>
        <begin position="432"/>
        <end position="454"/>
    </location>
</feature>
<evidence type="ECO:0000256" key="1">
    <source>
        <dbReference type="SAM" id="Phobius"/>
    </source>
</evidence>
<evidence type="ECO:0000313" key="3">
    <source>
        <dbReference type="Proteomes" id="UP000187209"/>
    </source>
</evidence>
<organism evidence="2 3">
    <name type="scientific">Stentor coeruleus</name>
    <dbReference type="NCBI Taxonomy" id="5963"/>
    <lineage>
        <taxon>Eukaryota</taxon>
        <taxon>Sar</taxon>
        <taxon>Alveolata</taxon>
        <taxon>Ciliophora</taxon>
        <taxon>Postciliodesmatophora</taxon>
        <taxon>Heterotrichea</taxon>
        <taxon>Heterotrichida</taxon>
        <taxon>Stentoridae</taxon>
        <taxon>Stentor</taxon>
    </lineage>
</organism>
<dbReference type="SUPFAM" id="SSF57850">
    <property type="entry name" value="RING/U-box"/>
    <property type="match status" value="1"/>
</dbReference>
<keyword evidence="1" id="KW-1133">Transmembrane helix</keyword>
<name>A0A1R2CT67_9CILI</name>
<dbReference type="Gene3D" id="3.30.40.10">
    <property type="entry name" value="Zinc/RING finger domain, C3HC4 (zinc finger)"/>
    <property type="match status" value="1"/>
</dbReference>
<gene>
    <name evidence="2" type="ORF">SteCoe_5054</name>
</gene>
<keyword evidence="1" id="KW-0812">Transmembrane</keyword>
<dbReference type="Proteomes" id="UP000187209">
    <property type="component" value="Unassembled WGS sequence"/>
</dbReference>
<accession>A0A1R2CT67</accession>
<dbReference type="EMBL" id="MPUH01000066">
    <property type="protein sequence ID" value="OMJ92185.1"/>
    <property type="molecule type" value="Genomic_DNA"/>
</dbReference>
<evidence type="ECO:0000313" key="2">
    <source>
        <dbReference type="EMBL" id="OMJ92185.1"/>
    </source>
</evidence>
<dbReference type="OrthoDB" id="8062037at2759"/>
<protein>
    <recommendedName>
        <fullName evidence="4">RING-type domain-containing protein</fullName>
    </recommendedName>
</protein>
<reference evidence="2 3" key="1">
    <citation type="submission" date="2016-11" db="EMBL/GenBank/DDBJ databases">
        <title>The macronuclear genome of Stentor coeruleus: a giant cell with tiny introns.</title>
        <authorList>
            <person name="Slabodnick M."/>
            <person name="Ruby J.G."/>
            <person name="Reiff S.B."/>
            <person name="Swart E.C."/>
            <person name="Gosai S."/>
            <person name="Prabakaran S."/>
            <person name="Witkowska E."/>
            <person name="Larue G.E."/>
            <person name="Fisher S."/>
            <person name="Freeman R.M."/>
            <person name="Gunawardena J."/>
            <person name="Chu W."/>
            <person name="Stover N.A."/>
            <person name="Gregory B.D."/>
            <person name="Nowacki M."/>
            <person name="Derisi J."/>
            <person name="Roy S.W."/>
            <person name="Marshall W.F."/>
            <person name="Sood P."/>
        </authorList>
    </citation>
    <scope>NUCLEOTIDE SEQUENCE [LARGE SCALE GENOMIC DNA]</scope>
    <source>
        <strain evidence="2">WM001</strain>
    </source>
</reference>
<evidence type="ECO:0008006" key="4">
    <source>
        <dbReference type="Google" id="ProtNLM"/>
    </source>
</evidence>
<dbReference type="AlphaFoldDB" id="A0A1R2CT67"/>
<dbReference type="Gene3D" id="3.30.300.320">
    <property type="match status" value="1"/>
</dbReference>
<proteinExistence type="predicted"/>
<keyword evidence="1" id="KW-0472">Membrane</keyword>